<dbReference type="SMART" id="SM00387">
    <property type="entry name" value="HATPase_c"/>
    <property type="match status" value="1"/>
</dbReference>
<keyword evidence="10" id="KW-1185">Reference proteome</keyword>
<name>C9LCD1_BLAHA</name>
<gene>
    <name evidence="9" type="ORF">BLAHAN_07089</name>
</gene>
<dbReference type="GO" id="GO:0005886">
    <property type="term" value="C:plasma membrane"/>
    <property type="evidence" value="ECO:0007669"/>
    <property type="project" value="TreeGrafter"/>
</dbReference>
<evidence type="ECO:0000256" key="3">
    <source>
        <dbReference type="ARBA" id="ARBA00012438"/>
    </source>
</evidence>
<dbReference type="Gene3D" id="3.30.565.10">
    <property type="entry name" value="Histidine kinase-like ATPase, C-terminal domain"/>
    <property type="match status" value="1"/>
</dbReference>
<evidence type="ECO:0000256" key="2">
    <source>
        <dbReference type="ARBA" id="ARBA00004370"/>
    </source>
</evidence>
<evidence type="ECO:0000313" key="9">
    <source>
        <dbReference type="EMBL" id="EEX20355.1"/>
    </source>
</evidence>
<keyword evidence="5" id="KW-0808">Transferase</keyword>
<dbReference type="GO" id="GO:0004721">
    <property type="term" value="F:phosphoprotein phosphatase activity"/>
    <property type="evidence" value="ECO:0007669"/>
    <property type="project" value="TreeGrafter"/>
</dbReference>
<feature type="domain" description="Histidine kinase" evidence="8">
    <location>
        <begin position="92"/>
        <end position="303"/>
    </location>
</feature>
<evidence type="ECO:0000256" key="6">
    <source>
        <dbReference type="ARBA" id="ARBA00022777"/>
    </source>
</evidence>
<dbReference type="PANTHER" id="PTHR45453">
    <property type="entry name" value="PHOSPHATE REGULON SENSOR PROTEIN PHOR"/>
    <property type="match status" value="1"/>
</dbReference>
<comment type="caution">
    <text evidence="9">The sequence shown here is derived from an EMBL/GenBank/DDBJ whole genome shotgun (WGS) entry which is preliminary data.</text>
</comment>
<dbReference type="PRINTS" id="PR00344">
    <property type="entry name" value="BCTRLSENSOR"/>
</dbReference>
<dbReference type="InterPro" id="IPR003661">
    <property type="entry name" value="HisK_dim/P_dom"/>
</dbReference>
<dbReference type="InterPro" id="IPR004358">
    <property type="entry name" value="Sig_transdc_His_kin-like_C"/>
</dbReference>
<evidence type="ECO:0000256" key="5">
    <source>
        <dbReference type="ARBA" id="ARBA00022679"/>
    </source>
</evidence>
<dbReference type="eggNOG" id="COG2205">
    <property type="taxonomic scope" value="Bacteria"/>
</dbReference>
<dbReference type="STRING" id="537007.BLAHAN_07089"/>
<comment type="subcellular location">
    <subcellularLocation>
        <location evidence="2">Membrane</location>
    </subcellularLocation>
</comment>
<dbReference type="EMBL" id="ABYU02000049">
    <property type="protein sequence ID" value="EEX20355.1"/>
    <property type="molecule type" value="Genomic_DNA"/>
</dbReference>
<comment type="catalytic activity">
    <reaction evidence="1">
        <text>ATP + protein L-histidine = ADP + protein N-phospho-L-histidine.</text>
        <dbReference type="EC" id="2.7.13.3"/>
    </reaction>
</comment>
<dbReference type="InterPro" id="IPR036890">
    <property type="entry name" value="HATPase_C_sf"/>
</dbReference>
<dbReference type="InterPro" id="IPR005467">
    <property type="entry name" value="His_kinase_dom"/>
</dbReference>
<dbReference type="HOGENOM" id="CLU_000445_89_3_9"/>
<dbReference type="AlphaFoldDB" id="C9LCD1"/>
<dbReference type="RefSeq" id="WP_004223961.1">
    <property type="nucleotide sequence ID" value="NZ_GG698591.1"/>
</dbReference>
<proteinExistence type="predicted"/>
<evidence type="ECO:0000256" key="4">
    <source>
        <dbReference type="ARBA" id="ARBA00022553"/>
    </source>
</evidence>
<dbReference type="GO" id="GO:0016036">
    <property type="term" value="P:cellular response to phosphate starvation"/>
    <property type="evidence" value="ECO:0007669"/>
    <property type="project" value="TreeGrafter"/>
</dbReference>
<dbReference type="Proteomes" id="UP000003755">
    <property type="component" value="Unassembled WGS sequence"/>
</dbReference>
<dbReference type="GO" id="GO:0000155">
    <property type="term" value="F:phosphorelay sensor kinase activity"/>
    <property type="evidence" value="ECO:0007669"/>
    <property type="project" value="InterPro"/>
</dbReference>
<reference evidence="9" key="1">
    <citation type="submission" date="2009-09" db="EMBL/GenBank/DDBJ databases">
        <authorList>
            <person name="Weinstock G."/>
            <person name="Sodergren E."/>
            <person name="Clifton S."/>
            <person name="Fulton L."/>
            <person name="Fulton B."/>
            <person name="Courtney L."/>
            <person name="Fronick C."/>
            <person name="Harrison M."/>
            <person name="Strong C."/>
            <person name="Farmer C."/>
            <person name="Delahaunty K."/>
            <person name="Markovic C."/>
            <person name="Hall O."/>
            <person name="Minx P."/>
            <person name="Tomlinson C."/>
            <person name="Mitreva M."/>
            <person name="Nelson J."/>
            <person name="Hou S."/>
            <person name="Wollam A."/>
            <person name="Pepin K.H."/>
            <person name="Johnson M."/>
            <person name="Bhonagiri V."/>
            <person name="Nash W.E."/>
            <person name="Warren W."/>
            <person name="Chinwalla A."/>
            <person name="Mardis E.R."/>
            <person name="Wilson R.K."/>
        </authorList>
    </citation>
    <scope>NUCLEOTIDE SEQUENCE [LARGE SCALE GENOMIC DNA]</scope>
    <source>
        <strain evidence="9">DSM 20583</strain>
    </source>
</reference>
<dbReference type="Gene3D" id="1.10.287.130">
    <property type="match status" value="1"/>
</dbReference>
<dbReference type="EC" id="2.7.13.3" evidence="3"/>
<dbReference type="PANTHER" id="PTHR45453:SF1">
    <property type="entry name" value="PHOSPHATE REGULON SENSOR PROTEIN PHOR"/>
    <property type="match status" value="1"/>
</dbReference>
<accession>C9LCD1</accession>
<protein>
    <recommendedName>
        <fullName evidence="3">histidine kinase</fullName>
        <ecNumber evidence="3">2.7.13.3</ecNumber>
    </recommendedName>
</protein>
<evidence type="ECO:0000256" key="1">
    <source>
        <dbReference type="ARBA" id="ARBA00000085"/>
    </source>
</evidence>
<dbReference type="Pfam" id="PF02518">
    <property type="entry name" value="HATPase_c"/>
    <property type="match status" value="1"/>
</dbReference>
<dbReference type="SUPFAM" id="SSF55874">
    <property type="entry name" value="ATPase domain of HSP90 chaperone/DNA topoisomerase II/histidine kinase"/>
    <property type="match status" value="1"/>
</dbReference>
<dbReference type="InterPro" id="IPR050351">
    <property type="entry name" value="BphY/WalK/GraS-like"/>
</dbReference>
<sequence>MLTIVCFIIACISTITAIFFFRKSRKMEDNIRQAEADISHFLLYPEKVNKKSLEEGVCFNLLNQVRELEEQLLHERYQKKQKESYTNSFIENMAHQMKTSVTALQIRLDLADFHTKTEEEKAALKEGQKCVTRLTEEIERVLKSSQLAAGKVLMDYEELDLEKLISACIERLEVIAHKRKVSFEMKGELPKKYFGDGFWLMQAFENLLKNAAEHTKKGTIVWVNLEEKEGDIKVSICDEGEGISPEEMPILFQRFCRGTSRKAGYGIGLNMAQDIIKSHHGSISVKNIQGKGACFLVSLPMLYGTEPYKIVRENERKL</sequence>
<evidence type="ECO:0000313" key="10">
    <source>
        <dbReference type="Proteomes" id="UP000003755"/>
    </source>
</evidence>
<dbReference type="PROSITE" id="PS50109">
    <property type="entry name" value="HIS_KIN"/>
    <property type="match status" value="1"/>
</dbReference>
<dbReference type="InterPro" id="IPR003594">
    <property type="entry name" value="HATPase_dom"/>
</dbReference>
<keyword evidence="6 9" id="KW-0418">Kinase</keyword>
<keyword evidence="7" id="KW-0902">Two-component regulatory system</keyword>
<dbReference type="InterPro" id="IPR036097">
    <property type="entry name" value="HisK_dim/P_sf"/>
</dbReference>
<dbReference type="SUPFAM" id="SSF47384">
    <property type="entry name" value="Homodimeric domain of signal transducing histidine kinase"/>
    <property type="match status" value="1"/>
</dbReference>
<keyword evidence="4" id="KW-0597">Phosphoprotein</keyword>
<dbReference type="CDD" id="cd00082">
    <property type="entry name" value="HisKA"/>
    <property type="match status" value="1"/>
</dbReference>
<evidence type="ECO:0000259" key="8">
    <source>
        <dbReference type="PROSITE" id="PS50109"/>
    </source>
</evidence>
<organism evidence="9 10">
    <name type="scientific">Blautia hansenii DSM 20583</name>
    <dbReference type="NCBI Taxonomy" id="537007"/>
    <lineage>
        <taxon>Bacteria</taxon>
        <taxon>Bacillati</taxon>
        <taxon>Bacillota</taxon>
        <taxon>Clostridia</taxon>
        <taxon>Lachnospirales</taxon>
        <taxon>Lachnospiraceae</taxon>
        <taxon>Blautia</taxon>
    </lineage>
</organism>
<dbReference type="KEGG" id="bhan:CGC63_00775"/>
<evidence type="ECO:0000256" key="7">
    <source>
        <dbReference type="ARBA" id="ARBA00023012"/>
    </source>
</evidence>